<keyword evidence="1" id="KW-0732">Signal</keyword>
<dbReference type="AlphaFoldDB" id="A0A812VJ95"/>
<accession>A0A812VJ95</accession>
<gene>
    <name evidence="2" type="ORF">SNEC2469_LOCUS17857</name>
</gene>
<dbReference type="Proteomes" id="UP000601435">
    <property type="component" value="Unassembled WGS sequence"/>
</dbReference>
<reference evidence="2" key="1">
    <citation type="submission" date="2021-02" db="EMBL/GenBank/DDBJ databases">
        <authorList>
            <person name="Dougan E. K."/>
            <person name="Rhodes N."/>
            <person name="Thang M."/>
            <person name="Chan C."/>
        </authorList>
    </citation>
    <scope>NUCLEOTIDE SEQUENCE</scope>
</reference>
<proteinExistence type="predicted"/>
<keyword evidence="3" id="KW-1185">Reference proteome</keyword>
<dbReference type="EMBL" id="CAJNJA010029736">
    <property type="protein sequence ID" value="CAE7633500.1"/>
    <property type="molecule type" value="Genomic_DNA"/>
</dbReference>
<sequence length="176" mass="18618">MARQSRTRSTAVILALACVLLWNAGSPQGFASPSVSVQHQSSTALTQSSSRTGMIGTLREQSRDSSAVATAAAAAAPNFFSKVFAAGAQGATAAFVAAILSAICEPLVNRLLVKRMTISEALKEMNFKLISNFFLTTFPTNMLKFPVFEIINMAMTFTAFSPGLSTKAGIKRAMQG</sequence>
<comment type="caution">
    <text evidence="2">The sequence shown here is derived from an EMBL/GenBank/DDBJ whole genome shotgun (WGS) entry which is preliminary data.</text>
</comment>
<name>A0A812VJ95_9DINO</name>
<dbReference type="OrthoDB" id="10356043at2759"/>
<evidence type="ECO:0000256" key="1">
    <source>
        <dbReference type="SAM" id="SignalP"/>
    </source>
</evidence>
<feature type="signal peptide" evidence="1">
    <location>
        <begin position="1"/>
        <end position="31"/>
    </location>
</feature>
<protein>
    <submittedName>
        <fullName evidence="2">Uncharacterized protein</fullName>
    </submittedName>
</protein>
<feature type="chain" id="PRO_5032756151" evidence="1">
    <location>
        <begin position="32"/>
        <end position="176"/>
    </location>
</feature>
<evidence type="ECO:0000313" key="2">
    <source>
        <dbReference type="EMBL" id="CAE7633500.1"/>
    </source>
</evidence>
<evidence type="ECO:0000313" key="3">
    <source>
        <dbReference type="Proteomes" id="UP000601435"/>
    </source>
</evidence>
<organism evidence="2 3">
    <name type="scientific">Symbiodinium necroappetens</name>
    <dbReference type="NCBI Taxonomy" id="1628268"/>
    <lineage>
        <taxon>Eukaryota</taxon>
        <taxon>Sar</taxon>
        <taxon>Alveolata</taxon>
        <taxon>Dinophyceae</taxon>
        <taxon>Suessiales</taxon>
        <taxon>Symbiodiniaceae</taxon>
        <taxon>Symbiodinium</taxon>
    </lineage>
</organism>